<dbReference type="InterPro" id="IPR058240">
    <property type="entry name" value="rSAM_sf"/>
</dbReference>
<feature type="binding site" evidence="11">
    <location>
        <position position="28"/>
    </location>
    <ligand>
        <name>[4Fe-4S] cluster</name>
        <dbReference type="ChEBI" id="CHEBI:49883"/>
        <label>1</label>
        <note>4Fe-4S-S-AdoMet</note>
    </ligand>
</feature>
<dbReference type="KEGG" id="pfu:PF0090"/>
<comment type="similarity">
    <text evidence="11">Belongs to the radical SAM superfamily. MoaA family.</text>
</comment>
<dbReference type="GO" id="GO:1904047">
    <property type="term" value="F:S-adenosyl-L-methionine binding"/>
    <property type="evidence" value="ECO:0007669"/>
    <property type="project" value="UniProtKB-UniRule"/>
</dbReference>
<dbReference type="CDD" id="cd21117">
    <property type="entry name" value="Twitch_MoaA"/>
    <property type="match status" value="1"/>
</dbReference>
<evidence type="ECO:0000256" key="11">
    <source>
        <dbReference type="HAMAP-Rule" id="MF_01225"/>
    </source>
</evidence>
<feature type="domain" description="Radical SAM core" evidence="12">
    <location>
        <begin position="5"/>
        <end position="232"/>
    </location>
</feature>
<comment type="function">
    <text evidence="11">Catalyzes the cyclization of GTP to (8S)-3',8-cyclo-7,8-dihydroguanosine 5'-triphosphate.</text>
</comment>
<evidence type="ECO:0000256" key="4">
    <source>
        <dbReference type="ARBA" id="ARBA00022741"/>
    </source>
</evidence>
<dbReference type="PROSITE" id="PS51918">
    <property type="entry name" value="RADICAL_SAM"/>
    <property type="match status" value="1"/>
</dbReference>
<dbReference type="GO" id="GO:0051539">
    <property type="term" value="F:4 iron, 4 sulfur cluster binding"/>
    <property type="evidence" value="ECO:0007669"/>
    <property type="project" value="UniProtKB-UniRule"/>
</dbReference>
<proteinExistence type="inferred from homology"/>
<dbReference type="InterPro" id="IPR006638">
    <property type="entry name" value="Elp3/MiaA/NifB-like_rSAM"/>
</dbReference>
<dbReference type="GO" id="GO:0006777">
    <property type="term" value="P:Mo-molybdopterin cofactor biosynthetic process"/>
    <property type="evidence" value="ECO:0007669"/>
    <property type="project" value="UniProtKB-UniRule"/>
</dbReference>
<keyword evidence="6 11" id="KW-0411">Iron-sulfur</keyword>
<evidence type="ECO:0000256" key="5">
    <source>
        <dbReference type="ARBA" id="ARBA00023004"/>
    </source>
</evidence>
<dbReference type="Gene3D" id="3.20.20.70">
    <property type="entry name" value="Aldolase class I"/>
    <property type="match status" value="1"/>
</dbReference>
<dbReference type="HAMAP" id="MF_01225_A">
    <property type="entry name" value="MoaA_A"/>
    <property type="match status" value="1"/>
</dbReference>
<dbReference type="SFLD" id="SFLDG01383">
    <property type="entry name" value="cyclic_pyranopterin_phosphate"/>
    <property type="match status" value="1"/>
</dbReference>
<dbReference type="Proteomes" id="UP000324354">
    <property type="component" value="Chromosome"/>
</dbReference>
<feature type="binding site" evidence="11">
    <location>
        <position position="114"/>
    </location>
    <ligand>
        <name>S-adenosyl-L-methionine</name>
        <dbReference type="ChEBI" id="CHEBI:59789"/>
    </ligand>
</feature>
<dbReference type="InterPro" id="IPR013785">
    <property type="entry name" value="Aldolase_TIM"/>
</dbReference>
<dbReference type="NCBIfam" id="TIGR02668">
    <property type="entry name" value="moaA_archaeal"/>
    <property type="match status" value="1"/>
</dbReference>
<dbReference type="UniPathway" id="UPA00344"/>
<feature type="binding site" evidence="11">
    <location>
        <position position="27"/>
    </location>
    <ligand>
        <name>S-adenosyl-L-methionine</name>
        <dbReference type="ChEBI" id="CHEBI:59789"/>
    </ligand>
</feature>
<dbReference type="SMR" id="A0A5C0XMC7"/>
<keyword evidence="5 11" id="KW-0408">Iron</keyword>
<reference evidence="13 14" key="1">
    <citation type="submission" date="2017-08" db="EMBL/GenBank/DDBJ databases">
        <title>Resequencing and Reannotation of the genome of Pyrococcus furiosus type strain DSM3638.</title>
        <authorList>
            <person name="Reichelt R.M."/>
            <person name="Bunk B."/>
        </authorList>
    </citation>
    <scope>NUCLEOTIDE SEQUENCE [LARGE SCALE GENOMIC DNA]</scope>
    <source>
        <strain evidence="13 14">DSM 3638</strain>
    </source>
</reference>
<keyword evidence="3 11" id="KW-0479">Metal-binding</keyword>
<dbReference type="Pfam" id="PF04055">
    <property type="entry name" value="Radical_SAM"/>
    <property type="match status" value="1"/>
</dbReference>
<evidence type="ECO:0000256" key="8">
    <source>
        <dbReference type="ARBA" id="ARBA00023150"/>
    </source>
</evidence>
<dbReference type="CDD" id="cd01335">
    <property type="entry name" value="Radical_SAM"/>
    <property type="match status" value="1"/>
</dbReference>
<name>A0A5C0XMC7_PYRFU</name>
<keyword evidence="4 11" id="KW-0547">Nucleotide-binding</keyword>
<accession>A0A5C0XMC7</accession>
<feature type="binding site" evidence="11">
    <location>
        <begin position="255"/>
        <end position="257"/>
    </location>
    <ligand>
        <name>GTP</name>
        <dbReference type="ChEBI" id="CHEBI:37565"/>
    </ligand>
</feature>
<keyword evidence="8 11" id="KW-0501">Molybdenum cofactor biosynthesis</keyword>
<keyword evidence="2 11" id="KW-0949">S-adenosyl-L-methionine</keyword>
<dbReference type="SMART" id="SM00729">
    <property type="entry name" value="Elp3"/>
    <property type="match status" value="1"/>
</dbReference>
<comment type="pathway">
    <text evidence="11">Cofactor biosynthesis; molybdopterin biosynthesis.</text>
</comment>
<evidence type="ECO:0000256" key="7">
    <source>
        <dbReference type="ARBA" id="ARBA00023134"/>
    </source>
</evidence>
<feature type="binding site" evidence="11">
    <location>
        <position position="14"/>
    </location>
    <ligand>
        <name>GTP</name>
        <dbReference type="ChEBI" id="CHEBI:37565"/>
    </ligand>
</feature>
<dbReference type="PANTHER" id="PTHR22960">
    <property type="entry name" value="MOLYBDOPTERIN COFACTOR SYNTHESIS PROTEIN A"/>
    <property type="match status" value="1"/>
</dbReference>
<dbReference type="SFLD" id="SFLDG01067">
    <property type="entry name" value="SPASM/twitch_domain_containing"/>
    <property type="match status" value="1"/>
</dbReference>
<dbReference type="InterPro" id="IPR013485">
    <property type="entry name" value="MoaA_arc"/>
</dbReference>
<feature type="binding site" evidence="11">
    <location>
        <position position="189"/>
    </location>
    <ligand>
        <name>S-adenosyl-L-methionine</name>
        <dbReference type="ChEBI" id="CHEBI:59789"/>
    </ligand>
</feature>
<evidence type="ECO:0000256" key="10">
    <source>
        <dbReference type="ARBA" id="ARBA00048697"/>
    </source>
</evidence>
<feature type="binding site" evidence="11">
    <location>
        <position position="61"/>
    </location>
    <ligand>
        <name>GTP</name>
        <dbReference type="ChEBI" id="CHEBI:37565"/>
    </ligand>
</feature>
<dbReference type="InterPro" id="IPR007197">
    <property type="entry name" value="rSAM"/>
</dbReference>
<organism evidence="13 14">
    <name type="scientific">Pyrococcus furiosus (strain ATCC 43587 / DSM 3638 / JCM 8422 / Vc1)</name>
    <dbReference type="NCBI Taxonomy" id="186497"/>
    <lineage>
        <taxon>Archaea</taxon>
        <taxon>Methanobacteriati</taxon>
        <taxon>Methanobacteriota</taxon>
        <taxon>Thermococci</taxon>
        <taxon>Thermococcales</taxon>
        <taxon>Thermococcaceae</taxon>
        <taxon>Pyrococcus</taxon>
    </lineage>
</organism>
<feature type="binding site" evidence="11">
    <location>
        <position position="253"/>
    </location>
    <ligand>
        <name>[4Fe-4S] cluster</name>
        <dbReference type="ChEBI" id="CHEBI:49883"/>
        <label>2</label>
        <note>4Fe-4S-substrate</note>
    </ligand>
</feature>
<evidence type="ECO:0000259" key="12">
    <source>
        <dbReference type="PROSITE" id="PS51918"/>
    </source>
</evidence>
<feature type="binding site" evidence="11">
    <location>
        <position position="150"/>
    </location>
    <ligand>
        <name>GTP</name>
        <dbReference type="ChEBI" id="CHEBI:37565"/>
    </ligand>
</feature>
<feature type="binding site" evidence="11">
    <location>
        <position position="25"/>
    </location>
    <ligand>
        <name>[4Fe-4S] cluster</name>
        <dbReference type="ChEBI" id="CHEBI:49883"/>
        <label>1</label>
        <note>4Fe-4S-S-AdoMet</note>
    </ligand>
</feature>
<evidence type="ECO:0000313" key="13">
    <source>
        <dbReference type="EMBL" id="QEK77822.1"/>
    </source>
</evidence>
<comment type="cofactor">
    <cofactor evidence="11">
        <name>[4Fe-4S] cluster</name>
        <dbReference type="ChEBI" id="CHEBI:49883"/>
    </cofactor>
    <text evidence="11">Binds 2 [4Fe-4S] clusters. Binds 1 [4Fe-4S] cluster coordinated with 3 cysteines and an exchangeable S-adenosyl-L-methionine and 1 [4Fe-4S] cluster coordinated with 3 cysteines and the GTP-derived substrate.</text>
</comment>
<dbReference type="SFLD" id="SFLDS00029">
    <property type="entry name" value="Radical_SAM"/>
    <property type="match status" value="1"/>
</dbReference>
<dbReference type="EMBL" id="CP023154">
    <property type="protein sequence ID" value="QEK77822.1"/>
    <property type="molecule type" value="Genomic_DNA"/>
</dbReference>
<dbReference type="PROSITE" id="PS01305">
    <property type="entry name" value="MOAA_NIFB_PQQE"/>
    <property type="match status" value="1"/>
</dbReference>
<evidence type="ECO:0000256" key="3">
    <source>
        <dbReference type="ARBA" id="ARBA00022723"/>
    </source>
</evidence>
<comment type="catalytic activity">
    <reaction evidence="10 11">
        <text>GTP + AH2 + S-adenosyl-L-methionine = (8S)-3',8-cyclo-7,8-dihydroguanosine 5'-triphosphate + 5'-deoxyadenosine + L-methionine + A + H(+)</text>
        <dbReference type="Rhea" id="RHEA:49576"/>
        <dbReference type="ChEBI" id="CHEBI:13193"/>
        <dbReference type="ChEBI" id="CHEBI:15378"/>
        <dbReference type="ChEBI" id="CHEBI:17319"/>
        <dbReference type="ChEBI" id="CHEBI:17499"/>
        <dbReference type="ChEBI" id="CHEBI:37565"/>
        <dbReference type="ChEBI" id="CHEBI:57844"/>
        <dbReference type="ChEBI" id="CHEBI:59789"/>
        <dbReference type="ChEBI" id="CHEBI:131766"/>
        <dbReference type="EC" id="4.1.99.22"/>
    </reaction>
</comment>
<dbReference type="InterPro" id="IPR040064">
    <property type="entry name" value="MoaA-like"/>
</dbReference>
<evidence type="ECO:0000256" key="9">
    <source>
        <dbReference type="ARBA" id="ARBA00023239"/>
    </source>
</evidence>
<feature type="binding site" evidence="11">
    <location>
        <position position="90"/>
    </location>
    <ligand>
        <name>GTP</name>
        <dbReference type="ChEBI" id="CHEBI:37565"/>
    </ligand>
</feature>
<dbReference type="GeneID" id="41711877"/>
<dbReference type="PANTHER" id="PTHR22960:SF0">
    <property type="entry name" value="MOLYBDENUM COFACTOR BIOSYNTHESIS PROTEIN 1"/>
    <property type="match status" value="1"/>
</dbReference>
<dbReference type="GO" id="GO:0005525">
    <property type="term" value="F:GTP binding"/>
    <property type="evidence" value="ECO:0007669"/>
    <property type="project" value="UniProtKB-UniRule"/>
</dbReference>
<evidence type="ECO:0000256" key="2">
    <source>
        <dbReference type="ARBA" id="ARBA00022691"/>
    </source>
</evidence>
<dbReference type="NCBIfam" id="NF001199">
    <property type="entry name" value="PRK00164.2-1"/>
    <property type="match status" value="1"/>
</dbReference>
<dbReference type="OrthoDB" id="6925at2157"/>
<evidence type="ECO:0000313" key="14">
    <source>
        <dbReference type="Proteomes" id="UP000324354"/>
    </source>
</evidence>
<feature type="binding site" evidence="11">
    <location>
        <position position="267"/>
    </location>
    <ligand>
        <name>[4Fe-4S] cluster</name>
        <dbReference type="ChEBI" id="CHEBI:49883"/>
        <label>2</label>
        <note>4Fe-4S-substrate</note>
    </ligand>
</feature>
<sequence length="307" mass="36021">MLIDKFGRPVTNLRISLTKECNLNCFYCHREGQQDGERTMTPEEIERIVRIASRLGIRNVKLTGGEPTVRPDIYEIIQRIRPYVVDLSMTTNGTTLYASAEKLKEAGLDRVNISLDTLDRKKYKMITGYDVLDQVLKGIRRATNLFYPVKLNMVVMRGINDDEIWDMIRFAGEVNAILQLIEIEVPREMENSQFFKDFFYPLKPLEEKFEKIAVEIRERKMHRRRKYFLPVDGKMVEVEVVRSMHNTTFCMNCTRLRLTADGYLKTCLLRKDDLIDILGPIRRGATDDELVKIFKRAVQLRKPYWIN</sequence>
<evidence type="ECO:0000256" key="1">
    <source>
        <dbReference type="ARBA" id="ARBA00022485"/>
    </source>
</evidence>
<dbReference type="AlphaFoldDB" id="A0A5C0XMC7"/>
<keyword evidence="1 11" id="KW-0004">4Fe-4S</keyword>
<dbReference type="GO" id="GO:0046872">
    <property type="term" value="F:metal ion binding"/>
    <property type="evidence" value="ECO:0007669"/>
    <property type="project" value="UniProtKB-KW"/>
</dbReference>
<gene>
    <name evidence="11" type="primary">moaA</name>
    <name evidence="13" type="ORF">PFDSM3638_00375</name>
</gene>
<feature type="binding site" evidence="11">
    <location>
        <position position="65"/>
    </location>
    <ligand>
        <name>S-adenosyl-L-methionine</name>
        <dbReference type="ChEBI" id="CHEBI:59789"/>
    </ligand>
</feature>
<dbReference type="RefSeq" id="WP_011011202.1">
    <property type="nucleotide sequence ID" value="NC_003413.1"/>
</dbReference>
<dbReference type="GeneID" id="13301019"/>
<protein>
    <recommendedName>
        <fullName evidence="11">Probable GTP 3',8-cyclase</fullName>
        <ecNumber evidence="11">4.1.99.22</ecNumber>
    </recommendedName>
    <alternativeName>
        <fullName evidence="11">Molybdenum cofactor biosynthesis protein A</fullName>
    </alternativeName>
</protein>
<dbReference type="SUPFAM" id="SSF102114">
    <property type="entry name" value="Radical SAM enzymes"/>
    <property type="match status" value="1"/>
</dbReference>
<dbReference type="GO" id="GO:0061799">
    <property type="term" value="F:cyclic pyranopterin monophosphate synthase activity"/>
    <property type="evidence" value="ECO:0007669"/>
    <property type="project" value="TreeGrafter"/>
</dbReference>
<keyword evidence="7 11" id="KW-0342">GTP-binding</keyword>
<feature type="binding site" evidence="11">
    <location>
        <position position="250"/>
    </location>
    <ligand>
        <name>[4Fe-4S] cluster</name>
        <dbReference type="ChEBI" id="CHEBI:49883"/>
        <label>2</label>
        <note>4Fe-4S-substrate</note>
    </ligand>
</feature>
<dbReference type="GO" id="GO:0061798">
    <property type="term" value="F:GTP 3',8'-cyclase activity"/>
    <property type="evidence" value="ECO:0007669"/>
    <property type="project" value="UniProtKB-UniRule"/>
</dbReference>
<feature type="binding site" evidence="11">
    <location>
        <position position="21"/>
    </location>
    <ligand>
        <name>[4Fe-4S] cluster</name>
        <dbReference type="ChEBI" id="CHEBI:49883"/>
        <label>1</label>
        <note>4Fe-4S-S-AdoMet</note>
    </ligand>
</feature>
<dbReference type="InterPro" id="IPR050105">
    <property type="entry name" value="MoCo_biosynth_MoaA/MoaC"/>
</dbReference>
<keyword evidence="9 11" id="KW-0456">Lyase</keyword>
<evidence type="ECO:0000256" key="6">
    <source>
        <dbReference type="ARBA" id="ARBA00023014"/>
    </source>
</evidence>
<dbReference type="InterPro" id="IPR000385">
    <property type="entry name" value="MoaA_NifB_PqqE_Fe-S-bd_CS"/>
</dbReference>
<dbReference type="InterPro" id="IPR010505">
    <property type="entry name" value="MoaA_twitch"/>
</dbReference>
<dbReference type="SFLD" id="SFLDG01386">
    <property type="entry name" value="main_SPASM_domain-containing"/>
    <property type="match status" value="1"/>
</dbReference>
<dbReference type="Pfam" id="PF06463">
    <property type="entry name" value="Mob_synth_C"/>
    <property type="match status" value="1"/>
</dbReference>
<dbReference type="EC" id="4.1.99.22" evidence="11"/>